<organism evidence="1 2">
    <name type="scientific">Pleuronectes platessa</name>
    <name type="common">European plaice</name>
    <dbReference type="NCBI Taxonomy" id="8262"/>
    <lineage>
        <taxon>Eukaryota</taxon>
        <taxon>Metazoa</taxon>
        <taxon>Chordata</taxon>
        <taxon>Craniata</taxon>
        <taxon>Vertebrata</taxon>
        <taxon>Euteleostomi</taxon>
        <taxon>Actinopterygii</taxon>
        <taxon>Neopterygii</taxon>
        <taxon>Teleostei</taxon>
        <taxon>Neoteleostei</taxon>
        <taxon>Acanthomorphata</taxon>
        <taxon>Carangaria</taxon>
        <taxon>Pleuronectiformes</taxon>
        <taxon>Pleuronectoidei</taxon>
        <taxon>Pleuronectidae</taxon>
        <taxon>Pleuronectes</taxon>
    </lineage>
</organism>
<evidence type="ECO:0000313" key="1">
    <source>
        <dbReference type="EMBL" id="CAB1446878.1"/>
    </source>
</evidence>
<comment type="caution">
    <text evidence="1">The sequence shown here is derived from an EMBL/GenBank/DDBJ whole genome shotgun (WGS) entry which is preliminary data.</text>
</comment>
<dbReference type="Proteomes" id="UP001153269">
    <property type="component" value="Unassembled WGS sequence"/>
</dbReference>
<gene>
    <name evidence="1" type="ORF">PLEPLA_LOCUS34596</name>
</gene>
<evidence type="ECO:0000313" key="2">
    <source>
        <dbReference type="Proteomes" id="UP001153269"/>
    </source>
</evidence>
<dbReference type="AlphaFoldDB" id="A0A9N7Z2W4"/>
<sequence length="157" mass="16577">MSLAREQLADIVTSSTAADSSVIPSVGLSSAEPVKPELSAMSSAEGRGHRCWWSAVSAGYRTKTHGQQEGSQEMVEAVSGAVFPGWTGTLGRPWYRRRHLSGRINMPIVEAETPGTPLNVDSTVWKDATAVPAPAPTAPIAGLRWEAGALAARLQPT</sequence>
<protein>
    <submittedName>
        <fullName evidence="1">Uncharacterized protein</fullName>
    </submittedName>
</protein>
<proteinExistence type="predicted"/>
<reference evidence="1" key="1">
    <citation type="submission" date="2020-03" db="EMBL/GenBank/DDBJ databases">
        <authorList>
            <person name="Weist P."/>
        </authorList>
    </citation>
    <scope>NUCLEOTIDE SEQUENCE</scope>
</reference>
<name>A0A9N7Z2W4_PLEPL</name>
<accession>A0A9N7Z2W4</accession>
<keyword evidence="2" id="KW-1185">Reference proteome</keyword>
<dbReference type="EMBL" id="CADEAL010003928">
    <property type="protein sequence ID" value="CAB1446878.1"/>
    <property type="molecule type" value="Genomic_DNA"/>
</dbReference>